<dbReference type="VEuPathDB" id="TrichDB:TRFO_05929"/>
<dbReference type="Proteomes" id="UP000179807">
    <property type="component" value="Unassembled WGS sequence"/>
</dbReference>
<dbReference type="Gene3D" id="2.120.10.80">
    <property type="entry name" value="Kelch-type beta propeller"/>
    <property type="match status" value="2"/>
</dbReference>
<dbReference type="Pfam" id="PF24681">
    <property type="entry name" value="Kelch_KLHDC2_KLHL20_DRC7"/>
    <property type="match status" value="1"/>
</dbReference>
<dbReference type="AlphaFoldDB" id="A0A1J4K3E1"/>
<dbReference type="PANTHER" id="PTHR46093:SF3">
    <property type="entry name" value="ACYL-COA-BINDING DOMAIN-CONTAINING PROTEIN 4"/>
    <property type="match status" value="1"/>
</dbReference>
<dbReference type="InterPro" id="IPR015915">
    <property type="entry name" value="Kelch-typ_b-propeller"/>
</dbReference>
<organism evidence="3 4">
    <name type="scientific">Tritrichomonas foetus</name>
    <dbReference type="NCBI Taxonomy" id="1144522"/>
    <lineage>
        <taxon>Eukaryota</taxon>
        <taxon>Metamonada</taxon>
        <taxon>Parabasalia</taxon>
        <taxon>Tritrichomonadida</taxon>
        <taxon>Tritrichomonadidae</taxon>
        <taxon>Tritrichomonas</taxon>
    </lineage>
</organism>
<comment type="caution">
    <text evidence="3">The sequence shown here is derived from an EMBL/GenBank/DDBJ whole genome shotgun (WGS) entry which is preliminary data.</text>
</comment>
<gene>
    <name evidence="3" type="ORF">TRFO_05929</name>
</gene>
<evidence type="ECO:0000313" key="3">
    <source>
        <dbReference type="EMBL" id="OHT05352.1"/>
    </source>
</evidence>
<evidence type="ECO:0000256" key="1">
    <source>
        <dbReference type="ARBA" id="ARBA00022441"/>
    </source>
</evidence>
<accession>A0A1J4K3E1</accession>
<dbReference type="OrthoDB" id="10251809at2759"/>
<sequence length="363" mass="39942">MSYCPSISPGWQDFLPGISSIADGRRTSYARSPQAVSSINSQFDGSLPLPFSSLWSVVPTTGESPSSRSGQTVIYWPEENSIISCYGRNPDDTFSKAFWKFSIHDQKWEKLPIKKVKPRAACGSAIIGNKLRFFGGITSSQFVSDLHYIDLDTCECVYPVTTGESPPACALPLVAYYHPYLIVWGGTSGTNLSNFHRLNVVENHWERINTEFVGRQGACGAIIGSSLFIFGASSPMSILELDLTSFTFSLVPTTGIEPPHGLECLTTVAVGSTCMAFETIGLTSKTKLYVFDTDRYNWMCYSVPLSDESDKECTPKLIFYLPYDRKLVALCEGDGTSSNPLTELNIGRSIATLNQRLDLLSML</sequence>
<name>A0A1J4K3E1_9EUKA</name>
<protein>
    <submittedName>
        <fullName evidence="3">Kelch motif family protein</fullName>
    </submittedName>
</protein>
<dbReference type="GeneID" id="94827492"/>
<dbReference type="PANTHER" id="PTHR46093">
    <property type="entry name" value="ACYL-COA-BINDING DOMAIN-CONTAINING PROTEIN 5"/>
    <property type="match status" value="1"/>
</dbReference>
<evidence type="ECO:0000313" key="4">
    <source>
        <dbReference type="Proteomes" id="UP000179807"/>
    </source>
</evidence>
<dbReference type="SUPFAM" id="SSF117281">
    <property type="entry name" value="Kelch motif"/>
    <property type="match status" value="1"/>
</dbReference>
<keyword evidence="1" id="KW-0880">Kelch repeat</keyword>
<dbReference type="RefSeq" id="XP_068358488.1">
    <property type="nucleotide sequence ID" value="XM_068492788.1"/>
</dbReference>
<evidence type="ECO:0000256" key="2">
    <source>
        <dbReference type="ARBA" id="ARBA00022737"/>
    </source>
</evidence>
<reference evidence="3" key="1">
    <citation type="submission" date="2016-10" db="EMBL/GenBank/DDBJ databases">
        <authorList>
            <person name="Benchimol M."/>
            <person name="Almeida L.G."/>
            <person name="Vasconcelos A.T."/>
            <person name="Perreira-Neves A."/>
            <person name="Rosa I.A."/>
            <person name="Tasca T."/>
            <person name="Bogo M.R."/>
            <person name="de Souza W."/>
        </authorList>
    </citation>
    <scope>NUCLEOTIDE SEQUENCE [LARGE SCALE GENOMIC DNA]</scope>
    <source>
        <strain evidence="3">K</strain>
    </source>
</reference>
<keyword evidence="2" id="KW-0677">Repeat</keyword>
<keyword evidence="4" id="KW-1185">Reference proteome</keyword>
<dbReference type="EMBL" id="MLAK01000760">
    <property type="protein sequence ID" value="OHT05352.1"/>
    <property type="molecule type" value="Genomic_DNA"/>
</dbReference>
<proteinExistence type="predicted"/>